<keyword evidence="1 5" id="KW-0489">Methyltransferase</keyword>
<dbReference type="Pfam" id="PF08241">
    <property type="entry name" value="Methyltransf_11"/>
    <property type="match status" value="1"/>
</dbReference>
<comment type="caution">
    <text evidence="5">The sequence shown here is derived from an EMBL/GenBank/DDBJ whole genome shotgun (WGS) entry which is preliminary data.</text>
</comment>
<dbReference type="EMBL" id="VBAL01000287">
    <property type="protein sequence ID" value="TMI95640.1"/>
    <property type="molecule type" value="Genomic_DNA"/>
</dbReference>
<accession>A0A537KIP2</accession>
<feature type="domain" description="Methyltransferase type 11" evidence="4">
    <location>
        <begin position="136"/>
        <end position="232"/>
    </location>
</feature>
<dbReference type="CDD" id="cd02440">
    <property type="entry name" value="AdoMet_MTases"/>
    <property type="match status" value="1"/>
</dbReference>
<sequence>MTTGRTRKFRSQLVEGRPRTLVAAAVRSSCLFKCCSVAAPRRDWVACTKQCVERHANCDSARREHGNVRRASMSLRAVVSTEEAQRRVDGYFATQVSAWTDIYNGAGLVASIYQRRLAVSLRWIAELALAPGERLLEVGCGAGLAAVTLAQRGFVVDAVDTVGEMVQRTRQAAAEAGLAQRVKTAVEDAHHLTFPDATFQLVLALGVLPWLPAPRQALGEMARVVRPDGYVLVSADNRWRLTDLLDPWRSPPLDPIKGAAGAVLRQLGLRRPPPHREPSPQAVSITEFDRSLWSVGLRRVKTTTLGFAHFTFFNRHLFTGATSAKLHCVLQRWADRNVPVFRMLGNQHIVLAQKVSNHPAVAPATQTDRGRT</sequence>
<evidence type="ECO:0000256" key="3">
    <source>
        <dbReference type="ARBA" id="ARBA00022691"/>
    </source>
</evidence>
<dbReference type="Proteomes" id="UP000319353">
    <property type="component" value="Unassembled WGS sequence"/>
</dbReference>
<dbReference type="InterPro" id="IPR013216">
    <property type="entry name" value="Methyltransf_11"/>
</dbReference>
<keyword evidence="2 5" id="KW-0808">Transferase</keyword>
<protein>
    <submittedName>
        <fullName evidence="5">Methyltransferase domain-containing protein</fullName>
    </submittedName>
</protein>
<evidence type="ECO:0000313" key="5">
    <source>
        <dbReference type="EMBL" id="TMI95640.1"/>
    </source>
</evidence>
<name>A0A537KIP2_9BACT</name>
<dbReference type="SUPFAM" id="SSF53335">
    <property type="entry name" value="S-adenosyl-L-methionine-dependent methyltransferases"/>
    <property type="match status" value="1"/>
</dbReference>
<reference evidence="5 6" key="1">
    <citation type="journal article" date="2019" name="Nat. Microbiol.">
        <title>Mediterranean grassland soil C-N compound turnover is dependent on rainfall and depth, and is mediated by genomically divergent microorganisms.</title>
        <authorList>
            <person name="Diamond S."/>
            <person name="Andeer P.F."/>
            <person name="Li Z."/>
            <person name="Crits-Christoph A."/>
            <person name="Burstein D."/>
            <person name="Anantharaman K."/>
            <person name="Lane K.R."/>
            <person name="Thomas B.C."/>
            <person name="Pan C."/>
            <person name="Northen T.R."/>
            <person name="Banfield J.F."/>
        </authorList>
    </citation>
    <scope>NUCLEOTIDE SEQUENCE [LARGE SCALE GENOMIC DNA]</scope>
    <source>
        <strain evidence="5">NP_4</strain>
    </source>
</reference>
<gene>
    <name evidence="5" type="ORF">E6H01_14370</name>
</gene>
<proteinExistence type="predicted"/>
<dbReference type="PANTHER" id="PTHR43464">
    <property type="entry name" value="METHYLTRANSFERASE"/>
    <property type="match status" value="1"/>
</dbReference>
<dbReference type="PANTHER" id="PTHR43464:SF19">
    <property type="entry name" value="UBIQUINONE BIOSYNTHESIS O-METHYLTRANSFERASE, MITOCHONDRIAL"/>
    <property type="match status" value="1"/>
</dbReference>
<evidence type="ECO:0000313" key="6">
    <source>
        <dbReference type="Proteomes" id="UP000319353"/>
    </source>
</evidence>
<dbReference type="GO" id="GO:0032259">
    <property type="term" value="P:methylation"/>
    <property type="evidence" value="ECO:0007669"/>
    <property type="project" value="UniProtKB-KW"/>
</dbReference>
<dbReference type="InterPro" id="IPR029063">
    <property type="entry name" value="SAM-dependent_MTases_sf"/>
</dbReference>
<dbReference type="GO" id="GO:0008757">
    <property type="term" value="F:S-adenosylmethionine-dependent methyltransferase activity"/>
    <property type="evidence" value="ECO:0007669"/>
    <property type="project" value="InterPro"/>
</dbReference>
<evidence type="ECO:0000256" key="1">
    <source>
        <dbReference type="ARBA" id="ARBA00022603"/>
    </source>
</evidence>
<evidence type="ECO:0000259" key="4">
    <source>
        <dbReference type="Pfam" id="PF08241"/>
    </source>
</evidence>
<keyword evidence="3" id="KW-0949">S-adenosyl-L-methionine</keyword>
<evidence type="ECO:0000256" key="2">
    <source>
        <dbReference type="ARBA" id="ARBA00022679"/>
    </source>
</evidence>
<dbReference type="AlphaFoldDB" id="A0A537KIP2"/>
<dbReference type="Gene3D" id="3.40.50.150">
    <property type="entry name" value="Vaccinia Virus protein VP39"/>
    <property type="match status" value="1"/>
</dbReference>
<organism evidence="5 6">
    <name type="scientific">Candidatus Segetimicrobium genomatis</name>
    <dbReference type="NCBI Taxonomy" id="2569760"/>
    <lineage>
        <taxon>Bacteria</taxon>
        <taxon>Bacillati</taxon>
        <taxon>Candidatus Sysuimicrobiota</taxon>
        <taxon>Candidatus Sysuimicrobiia</taxon>
        <taxon>Candidatus Sysuimicrobiales</taxon>
        <taxon>Candidatus Segetimicrobiaceae</taxon>
        <taxon>Candidatus Segetimicrobium</taxon>
    </lineage>
</organism>